<proteinExistence type="predicted"/>
<evidence type="ECO:0000313" key="2">
    <source>
        <dbReference type="EMBL" id="HGW92647.1"/>
    </source>
</evidence>
<feature type="signal peptide" evidence="1">
    <location>
        <begin position="1"/>
        <end position="21"/>
    </location>
</feature>
<feature type="chain" id="PRO_5028454605" evidence="1">
    <location>
        <begin position="22"/>
        <end position="285"/>
    </location>
</feature>
<reference evidence="2" key="1">
    <citation type="journal article" date="2020" name="mSystems">
        <title>Genome- and Community-Level Interaction Insights into Carbon Utilization and Element Cycling Functions of Hydrothermarchaeota in Hydrothermal Sediment.</title>
        <authorList>
            <person name="Zhou Z."/>
            <person name="Liu Y."/>
            <person name="Xu W."/>
            <person name="Pan J."/>
            <person name="Luo Z.H."/>
            <person name="Li M."/>
        </authorList>
    </citation>
    <scope>NUCLEOTIDE SEQUENCE [LARGE SCALE GENOMIC DNA]</scope>
    <source>
        <strain evidence="2">SpSt-780</strain>
    </source>
</reference>
<dbReference type="EMBL" id="DTHG01000107">
    <property type="protein sequence ID" value="HGW92647.1"/>
    <property type="molecule type" value="Genomic_DNA"/>
</dbReference>
<organism evidence="2">
    <name type="scientific">candidate division WOR-3 bacterium</name>
    <dbReference type="NCBI Taxonomy" id="2052148"/>
    <lineage>
        <taxon>Bacteria</taxon>
        <taxon>Bacteria division WOR-3</taxon>
    </lineage>
</organism>
<comment type="caution">
    <text evidence="2">The sequence shown here is derived from an EMBL/GenBank/DDBJ whole genome shotgun (WGS) entry which is preliminary data.</text>
</comment>
<accession>A0A7C4YIG3</accession>
<keyword evidence="1" id="KW-0732">Signal</keyword>
<name>A0A7C4YIG3_UNCW3</name>
<protein>
    <submittedName>
        <fullName evidence="2">Uncharacterized protein</fullName>
    </submittedName>
</protein>
<dbReference type="PROSITE" id="PS51257">
    <property type="entry name" value="PROKAR_LIPOPROTEIN"/>
    <property type="match status" value="1"/>
</dbReference>
<gene>
    <name evidence="2" type="ORF">ENV67_08950</name>
</gene>
<sequence>MKRFLVVLVVLIGLFSGCQRATDEEVIQDVIGTELADYFSDVDNYEKPTGDTIADTGTKGHLYVFWFREVKNITKNVDVTIEGDSAFVVIHRDHSGILHRYPFDTLPPPDTLIDIPKNFSDNGLRYAIFKKVGDLNINRGWVLTDISFKKIVSTNEPPFKIDSVKIMTFDSSMTWLITNPLTLIPKDSIMRLPRGKKLIITVYTSPSTENVVVFIHTMGEQRLHRYRIRKAADGVFQGLCFSAPMVGIHRWGIDVLTYGTIFEDDSTTYPYEAEAWIIPYVSTAE</sequence>
<evidence type="ECO:0000256" key="1">
    <source>
        <dbReference type="SAM" id="SignalP"/>
    </source>
</evidence>
<dbReference type="AlphaFoldDB" id="A0A7C4YIG3"/>